<reference evidence="1" key="1">
    <citation type="journal article" date="2020" name="Nature">
        <title>Giant virus diversity and host interactions through global metagenomics.</title>
        <authorList>
            <person name="Schulz F."/>
            <person name="Roux S."/>
            <person name="Paez-Espino D."/>
            <person name="Jungbluth S."/>
            <person name="Walsh D.A."/>
            <person name="Denef V.J."/>
            <person name="McMahon K.D."/>
            <person name="Konstantinidis K.T."/>
            <person name="Eloe-Fadrosh E.A."/>
            <person name="Kyrpides N.C."/>
            <person name="Woyke T."/>
        </authorList>
    </citation>
    <scope>NUCLEOTIDE SEQUENCE</scope>
    <source>
        <strain evidence="1">GVMAG-M-3300023179-150</strain>
    </source>
</reference>
<sequence length="193" mass="22914">MELQNRIKKYHNRFRVLVITTSDYKNKKYSEWKKIYTDNQKLFHKYYIKLLINKSSEYHTSFVPFIELYGFDSTLKKKYFTMNISKIIKDVESMPMGSHIKPGNQSLFVDYNPKTTVHGLGYKDAQKAKETISLIRDKPIMYQKQVINTMIGRAENHPNQTTNMKNAIIVFKEYLNNFLLTKTTTKKTHKKHT</sequence>
<proteinExistence type="predicted"/>
<name>A0A6C0E824_9ZZZZ</name>
<evidence type="ECO:0000313" key="1">
    <source>
        <dbReference type="EMBL" id="QHT25244.1"/>
    </source>
</evidence>
<organism evidence="1">
    <name type="scientific">viral metagenome</name>
    <dbReference type="NCBI Taxonomy" id="1070528"/>
    <lineage>
        <taxon>unclassified sequences</taxon>
        <taxon>metagenomes</taxon>
        <taxon>organismal metagenomes</taxon>
    </lineage>
</organism>
<dbReference type="EMBL" id="MN739760">
    <property type="protein sequence ID" value="QHT25244.1"/>
    <property type="molecule type" value="Genomic_DNA"/>
</dbReference>
<accession>A0A6C0E824</accession>
<dbReference type="AlphaFoldDB" id="A0A6C0E824"/>
<protein>
    <submittedName>
        <fullName evidence="1">Uncharacterized protein</fullName>
    </submittedName>
</protein>